<dbReference type="InterPro" id="IPR046373">
    <property type="entry name" value="Acyl-CoA_Oxase/DH_mid-dom_sf"/>
</dbReference>
<dbReference type="Pfam" id="PF02770">
    <property type="entry name" value="Acyl-CoA_dh_M"/>
    <property type="match status" value="1"/>
</dbReference>
<dbReference type="GO" id="GO:0050660">
    <property type="term" value="F:flavin adenine dinucleotide binding"/>
    <property type="evidence" value="ECO:0007669"/>
    <property type="project" value="InterPro"/>
</dbReference>
<evidence type="ECO:0000256" key="1">
    <source>
        <dbReference type="ARBA" id="ARBA00001974"/>
    </source>
</evidence>
<dbReference type="AlphaFoldDB" id="A0A4U0NR56"/>
<dbReference type="InterPro" id="IPR009100">
    <property type="entry name" value="AcylCoA_DH/oxidase_NM_dom_sf"/>
</dbReference>
<organism evidence="10 11">
    <name type="scientific">Streptomyces piniterrae</name>
    <dbReference type="NCBI Taxonomy" id="2571125"/>
    <lineage>
        <taxon>Bacteria</taxon>
        <taxon>Bacillati</taxon>
        <taxon>Actinomycetota</taxon>
        <taxon>Actinomycetes</taxon>
        <taxon>Kitasatosporales</taxon>
        <taxon>Streptomycetaceae</taxon>
        <taxon>Streptomyces</taxon>
    </lineage>
</organism>
<dbReference type="InterPro" id="IPR036250">
    <property type="entry name" value="AcylCo_DH-like_C"/>
</dbReference>
<dbReference type="EMBL" id="SUMB01000002">
    <property type="protein sequence ID" value="TJZ56963.1"/>
    <property type="molecule type" value="Genomic_DNA"/>
</dbReference>
<dbReference type="SUPFAM" id="SSF47203">
    <property type="entry name" value="Acyl-CoA dehydrogenase C-terminal domain-like"/>
    <property type="match status" value="1"/>
</dbReference>
<dbReference type="GO" id="GO:0003995">
    <property type="term" value="F:acyl-CoA dehydrogenase activity"/>
    <property type="evidence" value="ECO:0007669"/>
    <property type="project" value="TreeGrafter"/>
</dbReference>
<evidence type="ECO:0000256" key="4">
    <source>
        <dbReference type="ARBA" id="ARBA00022827"/>
    </source>
</evidence>
<dbReference type="InterPro" id="IPR037069">
    <property type="entry name" value="AcylCoA_DH/ox_N_sf"/>
</dbReference>
<feature type="domain" description="Acyl-CoA dehydrogenase/oxidase N-terminal" evidence="9">
    <location>
        <begin position="9"/>
        <end position="118"/>
    </location>
</feature>
<evidence type="ECO:0000256" key="3">
    <source>
        <dbReference type="ARBA" id="ARBA00022630"/>
    </source>
</evidence>
<dbReference type="Gene3D" id="1.20.140.10">
    <property type="entry name" value="Butyryl-CoA Dehydrogenase, subunit A, domain 3"/>
    <property type="match status" value="1"/>
</dbReference>
<feature type="compositionally biased region" description="Basic and acidic residues" evidence="6">
    <location>
        <begin position="418"/>
        <end position="430"/>
    </location>
</feature>
<dbReference type="OrthoDB" id="8876745at2"/>
<dbReference type="PANTHER" id="PTHR43884:SF12">
    <property type="entry name" value="ISOVALERYL-COA DEHYDROGENASE, MITOCHONDRIAL-RELATED"/>
    <property type="match status" value="1"/>
</dbReference>
<evidence type="ECO:0000313" key="10">
    <source>
        <dbReference type="EMBL" id="TJZ56963.1"/>
    </source>
</evidence>
<comment type="caution">
    <text evidence="10">The sequence shown here is derived from an EMBL/GenBank/DDBJ whole genome shotgun (WGS) entry which is preliminary data.</text>
</comment>
<evidence type="ECO:0000256" key="5">
    <source>
        <dbReference type="RuleBase" id="RU362125"/>
    </source>
</evidence>
<evidence type="ECO:0000256" key="2">
    <source>
        <dbReference type="ARBA" id="ARBA00009347"/>
    </source>
</evidence>
<accession>A0A4U0NR56</accession>
<sequence length="469" mass="50754">MHRYFTDKRHETLRHQVREFAECEVRPRVAEMEASRTVCHDLARLIARQGWIGATVQRAYGGMGAGHLAKTLIIEELSRVSAAMGAMVQASQLGVAKIVHFGNEEQKKTWLPAIASGDCLPTIAVTEPQSGGHVLGMESTAVRDGDDYILNGRKIYVGNSHVGDLHGVVVRTGEGSKGLSAFLVESGSPGFRVGAHKPAMGLHGFSFGELFFDDCRVPAANLLGSEGDGLSVAYSSSVLYGRPNLTAVSLGIHQAVLDETTKFCAERQRYGRPLADLGNIKLKLGRIQSRLLLARLSAYHAVHLLDQGQPCDAELMNAKLVNVESALESARDSMDIHAASGLFTDRPVERFLRDAHHMFAPAGTSDIQLLRLGELALGQAKGDWSGRLAELLRLEPSEWPEEPEEPEEETASAPQEASDPKEASARRETGDPEEAAAAEDAGATVPSQRTGSSEGRRSWFAPFRTSDKS</sequence>
<feature type="region of interest" description="Disordered" evidence="6">
    <location>
        <begin position="397"/>
        <end position="469"/>
    </location>
</feature>
<keyword evidence="4 5" id="KW-0274">FAD</keyword>
<dbReference type="InterPro" id="IPR009075">
    <property type="entry name" value="AcylCo_DH/oxidase_C"/>
</dbReference>
<reference evidence="10 11" key="1">
    <citation type="submission" date="2019-04" db="EMBL/GenBank/DDBJ databases">
        <title>Streptomyces piniterrae sp. nov., a heliquinomycin-producing actinomycete isolated from rhizosphere soil of Pinus yunnanensis.</title>
        <authorList>
            <person name="Zhuang X."/>
            <person name="Zhao J."/>
        </authorList>
    </citation>
    <scope>NUCLEOTIDE SEQUENCE [LARGE SCALE GENOMIC DNA]</scope>
    <source>
        <strain evidence="11">jys28</strain>
    </source>
</reference>
<comment type="similarity">
    <text evidence="2 5">Belongs to the acyl-CoA dehydrogenase family.</text>
</comment>
<dbReference type="Gene3D" id="1.10.540.10">
    <property type="entry name" value="Acyl-CoA dehydrogenase/oxidase, N-terminal domain"/>
    <property type="match status" value="1"/>
</dbReference>
<dbReference type="SUPFAM" id="SSF56645">
    <property type="entry name" value="Acyl-CoA dehydrogenase NM domain-like"/>
    <property type="match status" value="1"/>
</dbReference>
<dbReference type="Gene3D" id="2.40.110.10">
    <property type="entry name" value="Butyryl-CoA Dehydrogenase, subunit A, domain 2"/>
    <property type="match status" value="1"/>
</dbReference>
<evidence type="ECO:0000259" key="9">
    <source>
        <dbReference type="Pfam" id="PF02771"/>
    </source>
</evidence>
<gene>
    <name evidence="10" type="ORF">FCH28_05620</name>
</gene>
<dbReference type="RefSeq" id="WP_136738583.1">
    <property type="nucleotide sequence ID" value="NZ_SUMB01000002.1"/>
</dbReference>
<dbReference type="InterPro" id="IPR006091">
    <property type="entry name" value="Acyl-CoA_Oxase/DH_mid-dom"/>
</dbReference>
<keyword evidence="5" id="KW-0560">Oxidoreductase</keyword>
<dbReference type="FunFam" id="1.10.540.10:FF:000026">
    <property type="entry name" value="Acyl-CoA dehydrogenase medium chain"/>
    <property type="match status" value="1"/>
</dbReference>
<dbReference type="Proteomes" id="UP000308697">
    <property type="component" value="Unassembled WGS sequence"/>
</dbReference>
<dbReference type="PANTHER" id="PTHR43884">
    <property type="entry name" value="ACYL-COA DEHYDROGENASE"/>
    <property type="match status" value="1"/>
</dbReference>
<feature type="domain" description="Acyl-CoA oxidase/dehydrogenase middle" evidence="8">
    <location>
        <begin position="123"/>
        <end position="215"/>
    </location>
</feature>
<comment type="cofactor">
    <cofactor evidence="1 5">
        <name>FAD</name>
        <dbReference type="ChEBI" id="CHEBI:57692"/>
    </cofactor>
</comment>
<dbReference type="Pfam" id="PF00441">
    <property type="entry name" value="Acyl-CoA_dh_1"/>
    <property type="match status" value="1"/>
</dbReference>
<keyword evidence="3 5" id="KW-0285">Flavoprotein</keyword>
<name>A0A4U0NR56_9ACTN</name>
<dbReference type="InterPro" id="IPR013786">
    <property type="entry name" value="AcylCoA_DH/ox_N"/>
</dbReference>
<feature type="domain" description="Acyl-CoA dehydrogenase/oxidase C-terminal" evidence="7">
    <location>
        <begin position="227"/>
        <end position="374"/>
    </location>
</feature>
<protein>
    <submittedName>
        <fullName evidence="10">Acyl-CoA dehydrogenase</fullName>
    </submittedName>
</protein>
<dbReference type="Pfam" id="PF02771">
    <property type="entry name" value="Acyl-CoA_dh_N"/>
    <property type="match status" value="1"/>
</dbReference>
<feature type="compositionally biased region" description="Acidic residues" evidence="6">
    <location>
        <begin position="398"/>
        <end position="410"/>
    </location>
</feature>
<proteinExistence type="inferred from homology"/>
<evidence type="ECO:0000313" key="11">
    <source>
        <dbReference type="Proteomes" id="UP000308697"/>
    </source>
</evidence>
<keyword evidence="11" id="KW-1185">Reference proteome</keyword>
<evidence type="ECO:0000256" key="6">
    <source>
        <dbReference type="SAM" id="MobiDB-lite"/>
    </source>
</evidence>
<evidence type="ECO:0000259" key="8">
    <source>
        <dbReference type="Pfam" id="PF02770"/>
    </source>
</evidence>
<evidence type="ECO:0000259" key="7">
    <source>
        <dbReference type="Pfam" id="PF00441"/>
    </source>
</evidence>